<feature type="transmembrane region" description="Helical" evidence="1">
    <location>
        <begin position="56"/>
        <end position="76"/>
    </location>
</feature>
<name>A0A316FKJ9_9ACTN</name>
<gene>
    <name evidence="2" type="ORF">BC793_106340</name>
</gene>
<dbReference type="AlphaFoldDB" id="A0A316FKJ9"/>
<sequence length="254" mass="25942">MPGGPSFDAAQVADAYSQLSGVIAGFAFSSIVVLLTYQIGAAREGRKTDGRMQSALLLLFSCFMGMTTSSLAYSVLSGMKEFARALEVGHVVAGTGFGVSGLMGLLGIHQLILCSNLRIEREIGIVSGSLAPLLITAYQVAGLHQVGDSAATVFGVCAVVAVLAVASVAPHLKESGAERPEKSPSAYSTLSIAGLGVSSIPSLVVSILAAAGGTADVPVWPAYAAIVATFLMCSWVMVTFQREVGRSPSAPMAG</sequence>
<feature type="transmembrane region" description="Helical" evidence="1">
    <location>
        <begin position="123"/>
        <end position="143"/>
    </location>
</feature>
<feature type="transmembrane region" description="Helical" evidence="1">
    <location>
        <begin position="88"/>
        <end position="111"/>
    </location>
</feature>
<feature type="transmembrane region" description="Helical" evidence="1">
    <location>
        <begin position="15"/>
        <end position="35"/>
    </location>
</feature>
<dbReference type="Proteomes" id="UP000245697">
    <property type="component" value="Unassembled WGS sequence"/>
</dbReference>
<proteinExistence type="predicted"/>
<evidence type="ECO:0000313" key="2">
    <source>
        <dbReference type="EMBL" id="PWK48310.1"/>
    </source>
</evidence>
<evidence type="ECO:0000256" key="1">
    <source>
        <dbReference type="SAM" id="Phobius"/>
    </source>
</evidence>
<keyword evidence="1" id="KW-0812">Transmembrane</keyword>
<keyword evidence="1" id="KW-0472">Membrane</keyword>
<comment type="caution">
    <text evidence="2">The sequence shown here is derived from an EMBL/GenBank/DDBJ whole genome shotgun (WGS) entry which is preliminary data.</text>
</comment>
<organism evidence="2 3">
    <name type="scientific">Actinoplanes xinjiangensis</name>
    <dbReference type="NCBI Taxonomy" id="512350"/>
    <lineage>
        <taxon>Bacteria</taxon>
        <taxon>Bacillati</taxon>
        <taxon>Actinomycetota</taxon>
        <taxon>Actinomycetes</taxon>
        <taxon>Micromonosporales</taxon>
        <taxon>Micromonosporaceae</taxon>
        <taxon>Actinoplanes</taxon>
    </lineage>
</organism>
<keyword evidence="3" id="KW-1185">Reference proteome</keyword>
<accession>A0A316FKJ9</accession>
<protein>
    <submittedName>
        <fullName evidence="2">Uncharacterized protein</fullName>
    </submittedName>
</protein>
<keyword evidence="1" id="KW-1133">Transmembrane helix</keyword>
<feature type="transmembrane region" description="Helical" evidence="1">
    <location>
        <begin position="220"/>
        <end position="240"/>
    </location>
</feature>
<reference evidence="2 3" key="1">
    <citation type="submission" date="2018-05" db="EMBL/GenBank/DDBJ databases">
        <title>Genomic Encyclopedia of Archaeal and Bacterial Type Strains, Phase II (KMG-II): from individual species to whole genera.</title>
        <authorList>
            <person name="Goeker M."/>
        </authorList>
    </citation>
    <scope>NUCLEOTIDE SEQUENCE [LARGE SCALE GENOMIC DNA]</scope>
    <source>
        <strain evidence="2 3">DSM 45184</strain>
    </source>
</reference>
<evidence type="ECO:0000313" key="3">
    <source>
        <dbReference type="Proteomes" id="UP000245697"/>
    </source>
</evidence>
<feature type="transmembrane region" description="Helical" evidence="1">
    <location>
        <begin position="149"/>
        <end position="169"/>
    </location>
</feature>
<dbReference type="EMBL" id="QGGR01000006">
    <property type="protein sequence ID" value="PWK48310.1"/>
    <property type="molecule type" value="Genomic_DNA"/>
</dbReference>
<feature type="transmembrane region" description="Helical" evidence="1">
    <location>
        <begin position="190"/>
        <end position="214"/>
    </location>
</feature>